<dbReference type="RefSeq" id="WP_155677694.1">
    <property type="nucleotide sequence ID" value="NZ_CP039631.3"/>
</dbReference>
<reference evidence="2" key="1">
    <citation type="submission" date="2019-04" db="EMBL/GenBank/DDBJ databases">
        <title>Complete genome sequence of Pseudomonas veronii strain PVy, a versatile degrader capable of using multiple contaminants as sole carbon sources.</title>
        <authorList>
            <person name="Lopez-Echartea E."/>
            <person name="Ridl J."/>
            <person name="Pajer P."/>
            <person name="Strejcek M."/>
            <person name="Suman J."/>
            <person name="Uhlik O."/>
        </authorList>
    </citation>
    <scope>NUCLEOTIDE SEQUENCE [LARGE SCALE GENOMIC DNA]</scope>
    <source>
        <strain evidence="2">Pvy</strain>
    </source>
</reference>
<sequence>MSDKNFRVTFTRGTNSSVITTSVRASSASQAKEKIKERERGQAKIISAVET</sequence>
<evidence type="ECO:0000313" key="2">
    <source>
        <dbReference type="Proteomes" id="UP000298274"/>
    </source>
</evidence>
<evidence type="ECO:0000313" key="1">
    <source>
        <dbReference type="EMBL" id="QGH43809.1"/>
    </source>
</evidence>
<name>A0A5Q2UA22_PSEVE</name>
<dbReference type="EMBL" id="CP039631">
    <property type="protein sequence ID" value="QGH43809.1"/>
    <property type="molecule type" value="Genomic_DNA"/>
</dbReference>
<gene>
    <name evidence="1" type="ORF">E4167_34985</name>
</gene>
<accession>A0A5Q2UA22</accession>
<proteinExistence type="predicted"/>
<organism evidence="1 2">
    <name type="scientific">Pseudomonas veronii</name>
    <dbReference type="NCBI Taxonomy" id="76761"/>
    <lineage>
        <taxon>Bacteria</taxon>
        <taxon>Pseudomonadati</taxon>
        <taxon>Pseudomonadota</taxon>
        <taxon>Gammaproteobacteria</taxon>
        <taxon>Pseudomonadales</taxon>
        <taxon>Pseudomonadaceae</taxon>
        <taxon>Pseudomonas</taxon>
    </lineage>
</organism>
<dbReference type="Proteomes" id="UP000298274">
    <property type="component" value="Chromosome"/>
</dbReference>
<protein>
    <submittedName>
        <fullName evidence="1">Uncharacterized protein</fullName>
    </submittedName>
</protein>
<dbReference type="AlphaFoldDB" id="A0A5Q2UA22"/>